<reference evidence="4" key="1">
    <citation type="submission" date="2021-04" db="EMBL/GenBank/DDBJ databases">
        <authorList>
            <person name="Vanwijnsberghe S."/>
        </authorList>
    </citation>
    <scope>NUCLEOTIDE SEQUENCE</scope>
    <source>
        <strain evidence="4">LMG 31841</strain>
    </source>
</reference>
<comment type="caution">
    <text evidence="4">The sequence shown here is derived from an EMBL/GenBank/DDBJ whole genome shotgun (WGS) entry which is preliminary data.</text>
</comment>
<dbReference type="Gene3D" id="3.40.50.1820">
    <property type="entry name" value="alpha/beta hydrolase"/>
    <property type="match status" value="1"/>
</dbReference>
<dbReference type="Proteomes" id="UP000789704">
    <property type="component" value="Unassembled WGS sequence"/>
</dbReference>
<evidence type="ECO:0000256" key="1">
    <source>
        <dbReference type="ARBA" id="ARBA00010515"/>
    </source>
</evidence>
<dbReference type="Pfam" id="PF07859">
    <property type="entry name" value="Abhydrolase_3"/>
    <property type="match status" value="1"/>
</dbReference>
<sequence length="313" mass="33342">MASIQSAELTQLYASWGTRMRENPDMPLEDIRRIFSHWGDVTAEPGGVDYIEVDAGGVPAMWAIPKGAAQDCALLCSHGGGYVMGSMFSHRKMFAHIAKAVGCRALIVDYRRAPENPHPGPLTDMLMAYEWLLKTERLNPARVALTGDSAGGALALTTIAAAREKGLPLPAAAMPMSLWAGLDTSGESYDTNAARDALVSRDTTNALGSLFVGPDGDPKHPHANPLYIDYHGFPPLYMTVGDAEVLLDDSRRIASRAKAAGVEVKIDQVPDMQHVFQFLAGTAPEADAAINSMAAWVRPKLGLGSSTIGGGDL</sequence>
<evidence type="ECO:0000256" key="2">
    <source>
        <dbReference type="ARBA" id="ARBA00022801"/>
    </source>
</evidence>
<dbReference type="EC" id="3.1.1.83" evidence="4"/>
<dbReference type="PANTHER" id="PTHR48081">
    <property type="entry name" value="AB HYDROLASE SUPERFAMILY PROTEIN C4A8.06C"/>
    <property type="match status" value="1"/>
</dbReference>
<accession>A0A9N8WZ31</accession>
<evidence type="ECO:0000259" key="3">
    <source>
        <dbReference type="Pfam" id="PF07859"/>
    </source>
</evidence>
<feature type="domain" description="Alpha/beta hydrolase fold-3" evidence="3">
    <location>
        <begin position="75"/>
        <end position="277"/>
    </location>
</feature>
<comment type="similarity">
    <text evidence="1">Belongs to the 'GDXG' lipolytic enzyme family.</text>
</comment>
<dbReference type="InterPro" id="IPR013094">
    <property type="entry name" value="AB_hydrolase_3"/>
</dbReference>
<dbReference type="PANTHER" id="PTHR48081:SF30">
    <property type="entry name" value="ACETYL-HYDROLASE LIPR-RELATED"/>
    <property type="match status" value="1"/>
</dbReference>
<evidence type="ECO:0000313" key="4">
    <source>
        <dbReference type="EMBL" id="CAG4886980.1"/>
    </source>
</evidence>
<dbReference type="RefSeq" id="WP_228874383.1">
    <property type="nucleotide sequence ID" value="NZ_CAJQYZ010000001.1"/>
</dbReference>
<name>A0A9N8WZ31_9BURK</name>
<evidence type="ECO:0000313" key="5">
    <source>
        <dbReference type="Proteomes" id="UP000789704"/>
    </source>
</evidence>
<dbReference type="AlphaFoldDB" id="A0A9N8WZ31"/>
<proteinExistence type="inferred from homology"/>
<dbReference type="SUPFAM" id="SSF53474">
    <property type="entry name" value="alpha/beta-Hydrolases"/>
    <property type="match status" value="1"/>
</dbReference>
<protein>
    <submittedName>
        <fullName evidence="4">Monoterpene epsilon-lactone hydrolase</fullName>
        <ecNumber evidence="4">3.1.1.83</ecNumber>
    </submittedName>
</protein>
<dbReference type="EMBL" id="CAJQZC010000001">
    <property type="protein sequence ID" value="CAG4886980.1"/>
    <property type="molecule type" value="Genomic_DNA"/>
</dbReference>
<organism evidence="4 5">
    <name type="scientific">Paraburkholderia saeva</name>
    <dbReference type="NCBI Taxonomy" id="2777537"/>
    <lineage>
        <taxon>Bacteria</taxon>
        <taxon>Pseudomonadati</taxon>
        <taxon>Pseudomonadota</taxon>
        <taxon>Betaproteobacteria</taxon>
        <taxon>Burkholderiales</taxon>
        <taxon>Burkholderiaceae</taxon>
        <taxon>Paraburkholderia</taxon>
    </lineage>
</organism>
<keyword evidence="2 4" id="KW-0378">Hydrolase</keyword>
<keyword evidence="5" id="KW-1185">Reference proteome</keyword>
<gene>
    <name evidence="4" type="primary">mlhB_1</name>
    <name evidence="4" type="ORF">LMG31841_00307</name>
</gene>
<dbReference type="InterPro" id="IPR029058">
    <property type="entry name" value="AB_hydrolase_fold"/>
</dbReference>
<dbReference type="GO" id="GO:0004806">
    <property type="term" value="F:triacylglycerol lipase activity"/>
    <property type="evidence" value="ECO:0007669"/>
    <property type="project" value="TreeGrafter"/>
</dbReference>
<dbReference type="InterPro" id="IPR050300">
    <property type="entry name" value="GDXG_lipolytic_enzyme"/>
</dbReference>